<sequence>MSFLALHRYPIASAVGTLGVLGCPSQVRGTIRLRIRNRLFKNSPIYTDGHPPAFTKGWSSTARTLPRPILRRVVGYERHVKGAWSILSTGDPVAYSDARVCVCACGPSQVDNHHNGTTHLSFPRQDGDRWSFDDTPRFSDVKAICRIDLCCVRHHTGSCSSPIQRWLRLPCIQISGFDDEARAGCERGPQLLKETRSPIGVDLDAFEIRLT</sequence>
<dbReference type="AlphaFoldDB" id="A0A4Y7TFV5"/>
<evidence type="ECO:0000313" key="1">
    <source>
        <dbReference type="EMBL" id="TEB32854.1"/>
    </source>
</evidence>
<name>A0A4Y7TFV5_COPMI</name>
<accession>A0A4Y7TFV5</accession>
<gene>
    <name evidence="1" type="ORF">FA13DRAFT_229404</name>
</gene>
<protein>
    <submittedName>
        <fullName evidence="1">Uncharacterized protein</fullName>
    </submittedName>
</protein>
<reference evidence="1 2" key="1">
    <citation type="journal article" date="2019" name="Nat. Ecol. Evol.">
        <title>Megaphylogeny resolves global patterns of mushroom evolution.</title>
        <authorList>
            <person name="Varga T."/>
            <person name="Krizsan K."/>
            <person name="Foldi C."/>
            <person name="Dima B."/>
            <person name="Sanchez-Garcia M."/>
            <person name="Sanchez-Ramirez S."/>
            <person name="Szollosi G.J."/>
            <person name="Szarkandi J.G."/>
            <person name="Papp V."/>
            <person name="Albert L."/>
            <person name="Andreopoulos W."/>
            <person name="Angelini C."/>
            <person name="Antonin V."/>
            <person name="Barry K.W."/>
            <person name="Bougher N.L."/>
            <person name="Buchanan P."/>
            <person name="Buyck B."/>
            <person name="Bense V."/>
            <person name="Catcheside P."/>
            <person name="Chovatia M."/>
            <person name="Cooper J."/>
            <person name="Damon W."/>
            <person name="Desjardin D."/>
            <person name="Finy P."/>
            <person name="Geml J."/>
            <person name="Haridas S."/>
            <person name="Hughes K."/>
            <person name="Justo A."/>
            <person name="Karasinski D."/>
            <person name="Kautmanova I."/>
            <person name="Kiss B."/>
            <person name="Kocsube S."/>
            <person name="Kotiranta H."/>
            <person name="LaButti K.M."/>
            <person name="Lechner B.E."/>
            <person name="Liimatainen K."/>
            <person name="Lipzen A."/>
            <person name="Lukacs Z."/>
            <person name="Mihaltcheva S."/>
            <person name="Morgado L.N."/>
            <person name="Niskanen T."/>
            <person name="Noordeloos M.E."/>
            <person name="Ohm R.A."/>
            <person name="Ortiz-Santana B."/>
            <person name="Ovrebo C."/>
            <person name="Racz N."/>
            <person name="Riley R."/>
            <person name="Savchenko A."/>
            <person name="Shiryaev A."/>
            <person name="Soop K."/>
            <person name="Spirin V."/>
            <person name="Szebenyi C."/>
            <person name="Tomsovsky M."/>
            <person name="Tulloss R.E."/>
            <person name="Uehling J."/>
            <person name="Grigoriev I.V."/>
            <person name="Vagvolgyi C."/>
            <person name="Papp T."/>
            <person name="Martin F.M."/>
            <person name="Miettinen O."/>
            <person name="Hibbett D.S."/>
            <person name="Nagy L.G."/>
        </authorList>
    </citation>
    <scope>NUCLEOTIDE SEQUENCE [LARGE SCALE GENOMIC DNA]</scope>
    <source>
        <strain evidence="1 2">FP101781</strain>
    </source>
</reference>
<dbReference type="Proteomes" id="UP000298030">
    <property type="component" value="Unassembled WGS sequence"/>
</dbReference>
<proteinExistence type="predicted"/>
<comment type="caution">
    <text evidence="1">The sequence shown here is derived from an EMBL/GenBank/DDBJ whole genome shotgun (WGS) entry which is preliminary data.</text>
</comment>
<organism evidence="1 2">
    <name type="scientific">Coprinellus micaceus</name>
    <name type="common">Glistening ink-cap mushroom</name>
    <name type="synonym">Coprinus micaceus</name>
    <dbReference type="NCBI Taxonomy" id="71717"/>
    <lineage>
        <taxon>Eukaryota</taxon>
        <taxon>Fungi</taxon>
        <taxon>Dikarya</taxon>
        <taxon>Basidiomycota</taxon>
        <taxon>Agaricomycotina</taxon>
        <taxon>Agaricomycetes</taxon>
        <taxon>Agaricomycetidae</taxon>
        <taxon>Agaricales</taxon>
        <taxon>Agaricineae</taxon>
        <taxon>Psathyrellaceae</taxon>
        <taxon>Coprinellus</taxon>
    </lineage>
</organism>
<dbReference type="EMBL" id="QPFP01000014">
    <property type="protein sequence ID" value="TEB32854.1"/>
    <property type="molecule type" value="Genomic_DNA"/>
</dbReference>
<keyword evidence="2" id="KW-1185">Reference proteome</keyword>
<evidence type="ECO:0000313" key="2">
    <source>
        <dbReference type="Proteomes" id="UP000298030"/>
    </source>
</evidence>